<organism evidence="3 4">
    <name type="scientific">Verticillium longisporum</name>
    <name type="common">Verticillium dahliae var. longisporum</name>
    <dbReference type="NCBI Taxonomy" id="100787"/>
    <lineage>
        <taxon>Eukaryota</taxon>
        <taxon>Fungi</taxon>
        <taxon>Dikarya</taxon>
        <taxon>Ascomycota</taxon>
        <taxon>Pezizomycotina</taxon>
        <taxon>Sordariomycetes</taxon>
        <taxon>Hypocreomycetidae</taxon>
        <taxon>Glomerellales</taxon>
        <taxon>Plectosphaerellaceae</taxon>
        <taxon>Verticillium</taxon>
    </lineage>
</organism>
<evidence type="ECO:0000313" key="3">
    <source>
        <dbReference type="EMBL" id="KAG7128013.1"/>
    </source>
</evidence>
<comment type="caution">
    <text evidence="3">The sequence shown here is derived from an EMBL/GenBank/DDBJ whole genome shotgun (WGS) entry which is preliminary data.</text>
</comment>
<evidence type="ECO:0000256" key="2">
    <source>
        <dbReference type="SAM" id="Phobius"/>
    </source>
</evidence>
<dbReference type="EMBL" id="JAEMWZ010000279">
    <property type="protein sequence ID" value="KAG7128013.1"/>
    <property type="molecule type" value="Genomic_DNA"/>
</dbReference>
<feature type="transmembrane region" description="Helical" evidence="2">
    <location>
        <begin position="80"/>
        <end position="99"/>
    </location>
</feature>
<evidence type="ECO:0000256" key="1">
    <source>
        <dbReference type="SAM" id="MobiDB-lite"/>
    </source>
</evidence>
<proteinExistence type="predicted"/>
<accession>A0A8I2ZG82</accession>
<dbReference type="Proteomes" id="UP000689129">
    <property type="component" value="Unassembled WGS sequence"/>
</dbReference>
<evidence type="ECO:0000313" key="4">
    <source>
        <dbReference type="Proteomes" id="UP000689129"/>
    </source>
</evidence>
<dbReference type="AlphaFoldDB" id="A0A8I2ZG82"/>
<feature type="compositionally biased region" description="Polar residues" evidence="1">
    <location>
        <begin position="200"/>
        <end position="209"/>
    </location>
</feature>
<feature type="region of interest" description="Disordered" evidence="1">
    <location>
        <begin position="176"/>
        <end position="217"/>
    </location>
</feature>
<feature type="transmembrane region" description="Helical" evidence="2">
    <location>
        <begin position="111"/>
        <end position="131"/>
    </location>
</feature>
<name>A0A8I2ZG82_VERLO</name>
<keyword evidence="2" id="KW-1133">Transmembrane helix</keyword>
<protein>
    <submittedName>
        <fullName evidence="3">Calcium-transporting ATPase 3 like protein</fullName>
    </submittedName>
</protein>
<reference evidence="3" key="1">
    <citation type="journal article" date="2021" name="Mol. Plant Pathol.">
        <title>A 20-kb lineage-specific genomic region tames virulence in pathogenic amphidiploid Verticillium longisporum.</title>
        <authorList>
            <person name="Harting R."/>
            <person name="Starke J."/>
            <person name="Kusch H."/>
            <person name="Poggeler S."/>
            <person name="Maurus I."/>
            <person name="Schluter R."/>
            <person name="Landesfeind M."/>
            <person name="Bulla I."/>
            <person name="Nowrousian M."/>
            <person name="de Jonge R."/>
            <person name="Stahlhut G."/>
            <person name="Hoff K.J."/>
            <person name="Asshauer K.P."/>
            <person name="Thurmer A."/>
            <person name="Stanke M."/>
            <person name="Daniel R."/>
            <person name="Morgenstern B."/>
            <person name="Thomma B.P.H.J."/>
            <person name="Kronstad J.W."/>
            <person name="Braus-Stromeyer S.A."/>
            <person name="Braus G.H."/>
        </authorList>
    </citation>
    <scope>NUCLEOTIDE SEQUENCE</scope>
    <source>
        <strain evidence="3">Vl32</strain>
    </source>
</reference>
<sequence length="217" mass="23151">MKQGLPPSPSSTRHPWHAAAHAHLLHHGLHVRHAATTGHAAAAAKHLHEAAHVGHAAHAGHTTAAAAAHALHALLHGGELLGLVAAGGISVFPVVYIPYVNHNLFKHTGITWEWGVAVAFTILFVFGIEAWKFVKRTFGLLESGAVVRGSFNQGEESTGAGMRRTMTMSSFKEWASFSRSNTQGRRSRSQSRSGPHRATSDVSGSTQHDGATVEQKL</sequence>
<keyword evidence="2" id="KW-0472">Membrane</keyword>
<dbReference type="OrthoDB" id="3352408at2759"/>
<gene>
    <name evidence="3" type="ORF">HYQ45_012214</name>
</gene>
<keyword evidence="2" id="KW-0812">Transmembrane</keyword>